<accession>A0A0K8WM53</accession>
<sequence length="411" mass="46718">MNETQLTQIVNAAVTAALGVQRREFENRLKVMQDQINNLSQKPTTTTYEKIKIVAGRTCEESVDVVKSLPEFSGQTEGYVSWREAAHNAYQIFKDYDGSSRHYQAVTIIRNKIRGAADALLSSFSTVLNFNAIIARLDFTYSDKRPIYLVEQELSTLRQGSSTVLEFYDEVEKKLSLLANKTKMSHEESIAVAINEKYRANALSVFISGLRKPLCDILFASQPSDLPSALALAQEVDANHERYVFAAIFANKASDVTKKTESCQRAKDNNNQIMLNRTNSDNQKNPHFVRQHRGDNQNNGQYRQQNFQQNRQTGYRNSQPRQEPMDVDPLHSHLRQFKSNVRDDGGQKRQVASDRRTGPKLQKVNNLKEDRNTELSSDSYEELSEPVVEDLEAEEVNFLGVSPSYPVFLSH</sequence>
<dbReference type="AlphaFoldDB" id="A0A0K8WM53"/>
<feature type="region of interest" description="Disordered" evidence="1">
    <location>
        <begin position="261"/>
        <end position="301"/>
    </location>
</feature>
<evidence type="ECO:0000313" key="2">
    <source>
        <dbReference type="EMBL" id="JAI52172.1"/>
    </source>
</evidence>
<gene>
    <name evidence="2" type="primary">gag_40</name>
    <name evidence="2" type="ORF">c0_g1_i1</name>
</gene>
<name>A0A0K8WM53_BACLA</name>
<protein>
    <submittedName>
        <fullName evidence="2">Retrovirus-related Gag polyprotein from transposon gypsy</fullName>
    </submittedName>
</protein>
<dbReference type="EMBL" id="GDHF01000142">
    <property type="protein sequence ID" value="JAI52172.1"/>
    <property type="molecule type" value="Transcribed_RNA"/>
</dbReference>
<reference evidence="2" key="1">
    <citation type="submission" date="2015-06" db="EMBL/GenBank/DDBJ databases">
        <authorList>
            <person name="Hoefler B.C."/>
            <person name="Straight P.D."/>
        </authorList>
    </citation>
    <scope>NUCLEOTIDE SEQUENCE</scope>
</reference>
<feature type="compositionally biased region" description="Polar residues" evidence="1">
    <location>
        <begin position="269"/>
        <end position="285"/>
    </location>
</feature>
<proteinExistence type="predicted"/>
<feature type="compositionally biased region" description="Basic and acidic residues" evidence="1">
    <location>
        <begin position="340"/>
        <end position="357"/>
    </location>
</feature>
<organism evidence="2">
    <name type="scientific">Bactrocera latifrons</name>
    <name type="common">Malaysian fruit fly</name>
    <name type="synonym">Chaetodacus latifrons</name>
    <dbReference type="NCBI Taxonomy" id="174628"/>
    <lineage>
        <taxon>Eukaryota</taxon>
        <taxon>Metazoa</taxon>
        <taxon>Ecdysozoa</taxon>
        <taxon>Arthropoda</taxon>
        <taxon>Hexapoda</taxon>
        <taxon>Insecta</taxon>
        <taxon>Pterygota</taxon>
        <taxon>Neoptera</taxon>
        <taxon>Endopterygota</taxon>
        <taxon>Diptera</taxon>
        <taxon>Brachycera</taxon>
        <taxon>Muscomorpha</taxon>
        <taxon>Tephritoidea</taxon>
        <taxon>Tephritidae</taxon>
        <taxon>Bactrocera</taxon>
        <taxon>Bactrocera</taxon>
    </lineage>
</organism>
<evidence type="ECO:0000256" key="1">
    <source>
        <dbReference type="SAM" id="MobiDB-lite"/>
    </source>
</evidence>
<feature type="region of interest" description="Disordered" evidence="1">
    <location>
        <begin position="337"/>
        <end position="386"/>
    </location>
</feature>